<dbReference type="Proteomes" id="UP001234178">
    <property type="component" value="Unassembled WGS sequence"/>
</dbReference>
<organism evidence="1 2">
    <name type="scientific">Daphnia magna</name>
    <dbReference type="NCBI Taxonomy" id="35525"/>
    <lineage>
        <taxon>Eukaryota</taxon>
        <taxon>Metazoa</taxon>
        <taxon>Ecdysozoa</taxon>
        <taxon>Arthropoda</taxon>
        <taxon>Crustacea</taxon>
        <taxon>Branchiopoda</taxon>
        <taxon>Diplostraca</taxon>
        <taxon>Cladocera</taxon>
        <taxon>Anomopoda</taxon>
        <taxon>Daphniidae</taxon>
        <taxon>Daphnia</taxon>
    </lineage>
</organism>
<sequence length="90" mass="10263">MEFSAGHEFLEQERRPVTSCCRECLGETGGGPKNLQENTERKVEFPLREPLLFVTSFRSITIQAYIYTNDADKSSPIPPTHVLHAVDDYF</sequence>
<dbReference type="EMBL" id="JAOYFB010000002">
    <property type="protein sequence ID" value="KAK4008647.1"/>
    <property type="molecule type" value="Genomic_DNA"/>
</dbReference>
<keyword evidence="2" id="KW-1185">Reference proteome</keyword>
<comment type="caution">
    <text evidence="1">The sequence shown here is derived from an EMBL/GenBank/DDBJ whole genome shotgun (WGS) entry which is preliminary data.</text>
</comment>
<gene>
    <name evidence="1" type="ORF">OUZ56_013780</name>
</gene>
<reference evidence="1 2" key="1">
    <citation type="journal article" date="2023" name="Nucleic Acids Res.">
        <title>The hologenome of Daphnia magna reveals possible DNA methylation and microbiome-mediated evolution of the host genome.</title>
        <authorList>
            <person name="Chaturvedi A."/>
            <person name="Li X."/>
            <person name="Dhandapani V."/>
            <person name="Marshall H."/>
            <person name="Kissane S."/>
            <person name="Cuenca-Cambronero M."/>
            <person name="Asole G."/>
            <person name="Calvet F."/>
            <person name="Ruiz-Romero M."/>
            <person name="Marangio P."/>
            <person name="Guigo R."/>
            <person name="Rago D."/>
            <person name="Mirbahai L."/>
            <person name="Eastwood N."/>
            <person name="Colbourne J.K."/>
            <person name="Zhou J."/>
            <person name="Mallon E."/>
            <person name="Orsini L."/>
        </authorList>
    </citation>
    <scope>NUCLEOTIDE SEQUENCE [LARGE SCALE GENOMIC DNA]</scope>
    <source>
        <strain evidence="1">LRV0_1</strain>
    </source>
</reference>
<name>A0ABQ9Z6W7_9CRUS</name>
<evidence type="ECO:0000313" key="1">
    <source>
        <dbReference type="EMBL" id="KAK4008647.1"/>
    </source>
</evidence>
<proteinExistence type="predicted"/>
<protein>
    <submittedName>
        <fullName evidence="1">Uncharacterized protein</fullName>
    </submittedName>
</protein>
<accession>A0ABQ9Z6W7</accession>
<evidence type="ECO:0000313" key="2">
    <source>
        <dbReference type="Proteomes" id="UP001234178"/>
    </source>
</evidence>